<dbReference type="EMBL" id="JADOET010000024">
    <property type="protein sequence ID" value="MBF8151529.1"/>
    <property type="molecule type" value="Genomic_DNA"/>
</dbReference>
<proteinExistence type="predicted"/>
<organism evidence="2 3">
    <name type="scientific">Winogradskyella marina</name>
    <dbReference type="NCBI Taxonomy" id="2785530"/>
    <lineage>
        <taxon>Bacteria</taxon>
        <taxon>Pseudomonadati</taxon>
        <taxon>Bacteroidota</taxon>
        <taxon>Flavobacteriia</taxon>
        <taxon>Flavobacteriales</taxon>
        <taxon>Flavobacteriaceae</taxon>
        <taxon>Winogradskyella</taxon>
    </lineage>
</organism>
<dbReference type="Proteomes" id="UP000611215">
    <property type="component" value="Unassembled WGS sequence"/>
</dbReference>
<reference evidence="2 3" key="1">
    <citation type="submission" date="2020-11" db="EMBL/GenBank/DDBJ databases">
        <title>Winogradskyella marina sp. nov., isolated from marine sediment.</title>
        <authorList>
            <person name="Bo J."/>
            <person name="Wang S."/>
            <person name="Song X."/>
            <person name="Du Z."/>
        </authorList>
    </citation>
    <scope>NUCLEOTIDE SEQUENCE [LARGE SCALE GENOMIC DNA]</scope>
    <source>
        <strain evidence="2 3">F6397</strain>
    </source>
</reference>
<dbReference type="InterPro" id="IPR055354">
    <property type="entry name" value="DUF7507"/>
</dbReference>
<feature type="domain" description="DUF7507" evidence="1">
    <location>
        <begin position="669"/>
        <end position="768"/>
    </location>
</feature>
<protein>
    <recommendedName>
        <fullName evidence="1">DUF7507 domain-containing protein</fullName>
    </recommendedName>
</protein>
<dbReference type="NCBIfam" id="TIGR01451">
    <property type="entry name" value="B_ant_repeat"/>
    <property type="match status" value="1"/>
</dbReference>
<evidence type="ECO:0000259" key="1">
    <source>
        <dbReference type="Pfam" id="PF24346"/>
    </source>
</evidence>
<keyword evidence="3" id="KW-1185">Reference proteome</keyword>
<accession>A0ABS0EM35</accession>
<name>A0ABS0EM35_9FLAO</name>
<dbReference type="Pfam" id="PF24346">
    <property type="entry name" value="DUF7507"/>
    <property type="match status" value="1"/>
</dbReference>
<dbReference type="InterPro" id="IPR047589">
    <property type="entry name" value="DUF11_rpt"/>
</dbReference>
<evidence type="ECO:0000313" key="3">
    <source>
        <dbReference type="Proteomes" id="UP000611215"/>
    </source>
</evidence>
<evidence type="ECO:0000313" key="2">
    <source>
        <dbReference type="EMBL" id="MBF8151529.1"/>
    </source>
</evidence>
<gene>
    <name evidence="2" type="ORF">ITJ86_16620</name>
</gene>
<comment type="caution">
    <text evidence="2">The sequence shown here is derived from an EMBL/GenBank/DDBJ whole genome shotgun (WGS) entry which is preliminary data.</text>
</comment>
<sequence length="821" mass="87790">MNKFLHFICNNVCNLSTDRQIKTQNFSSIKILLISVFVLSSIEMNAQCVTPPTSGNITFASNTLTCFTTDATLSDVTFQDGSGIYIEPGVTVIIQNNVSSSGTITMDLEGTLQFNQSPQISANVDITIASSGELKAGSSGTNDFTFQGNGINTIVNYGLVSAGVLNFNGTNGEYTTDNHGTMNITANVNISGTCYFKNSGILDLGNSYNCNDKTVFVNCGIMTSGNGFNLNGGQVYNSSEFIVSGGNISFGNNTAYFENTGHVDIQSGQLLLAGNGSEYYNEGFTEISNNIQNDGNITGPPDGSGKLGYMTWFKKAAMNSGTIGPNLNLKRTNGASSQVTMFNNQGLNFSSSLTYDCEASGNCIAPKVTAGDICWNPDGSISLVIVATDDDYSTSPIAPGDSIASSVTQNDTLNDEAVVLGTNSGEVFITDVTGDTSVLTLDPITGGVSISSDATPGTYTLTYTLCENEVSPANCDTAVVTVLVENETPTLICTETVTGEAFNWSYGGSQSQISQTMTQPGVNGGFEFDIYELDNSFNMEINGVSLATHEIEFQSSGTSGINIEFEDGDEYETDTQMIWQMDGTTDNPLIRVLISPSGEVSMYGSKTSGGQLFPLQFKQDFSPVNSFNTISWNPTSNNTIIVTQNVQGPTLMDGYGSGLNIVPCDSYTLEKEGEFNDENNNGIAEPGETITYTITVKNKEDIDIYDIVVEDPLLGGVLTGPQAGDTNNDGVFNIYETWTYTESYTITQADIDNKGVYNLASVTGTNELDEDLDAVSSIDPNPLDPSDPNYDPARPDHTFVPLKSRSLLITNPNIYQRVKSN</sequence>
<dbReference type="RefSeq" id="WP_195872780.1">
    <property type="nucleotide sequence ID" value="NZ_JADOET010000024.1"/>
</dbReference>